<dbReference type="RefSeq" id="WP_074638719.1">
    <property type="nucleotide sequence ID" value="NZ_FNDO01000081.1"/>
</dbReference>
<sequence>MKKLIHILVIAFIVGLVCVSCRESDLTNNGEGALSLKIGVQRELPTVSAGKTRATLTDEELLQKCKVYIRNAEGLVRKFATLDEMPEQILLVPDNYKAEVTAGDSVAASFTDSYFKGTKEFTISKGTAISESVVCGIRNTVVSLALSDELQEAFPTYKITVSNRLGTLEYTQDNISQLGYFMLLDDENQLRWNLVGQLNGSETEITKSGVINLVRKATRYDLTFSNSSSEVGGGMISVNVVETALTTDEKVDILARPVIKIIENDQIYELDNAVYRAQFDKETPIVVRMAASVPFTELKVTSADFARLGITHFSSFDLMELTEVQIRELDNLGFSIQFNADMTKVQFAFKENLREIMTNSIDDGNNTYRFDIEVRDRNGKDRAKTLTVIATDALVATEDIATQNDIWSTKATLYGSLVASVTEMNFRYRALGSNDWMYSNQAVLNNKIFTSQITGLEPGITYEYQAMAGTVAAKETKQFTTEAPAQLPNAGFEDWHGSSPLYIYKSGGEMFWDSGNTGSATLNKNVTTYDATIKHSGNYSAKLQSQYVALFGIGAFAAGNVFVGKFLKIDGTDGILRFGRPFTSRPSKLVLYYRYIAGTVDYSTLGELPKNSKDMGSIYIALGDWPHQTFDGETDIPVLVKTKPADRQLFDSNSSNVIGYGECILKESTEGEGLIKLEIPINYRSNRKPTDIILVGSASRYGDYFTGSTGSTLWLDDLELIYE</sequence>
<dbReference type="Pfam" id="PF14900">
    <property type="entry name" value="DUF4493"/>
    <property type="match status" value="1"/>
</dbReference>
<evidence type="ECO:0000259" key="1">
    <source>
        <dbReference type="Pfam" id="PF13201"/>
    </source>
</evidence>
<evidence type="ECO:0000313" key="2">
    <source>
        <dbReference type="EMBL" id="SDI84006.1"/>
    </source>
</evidence>
<dbReference type="InterPro" id="IPR027840">
    <property type="entry name" value="DUF4493"/>
</dbReference>
<dbReference type="InterPro" id="IPR038653">
    <property type="entry name" value="Put_CMD_sf"/>
</dbReference>
<feature type="domain" description="Putative carbohydrate metabolism" evidence="1">
    <location>
        <begin position="492"/>
        <end position="721"/>
    </location>
</feature>
<dbReference type="InterPro" id="IPR025112">
    <property type="entry name" value="PCMD"/>
</dbReference>
<reference evidence="3" key="1">
    <citation type="submission" date="2016-10" db="EMBL/GenBank/DDBJ databases">
        <authorList>
            <person name="Varghese N."/>
            <person name="Submissions S."/>
        </authorList>
    </citation>
    <scope>NUCLEOTIDE SEQUENCE [LARGE SCALE GENOMIC DNA]</scope>
    <source>
        <strain evidence="3">NLAE-zl-C57</strain>
    </source>
</reference>
<accession>A0A1G8NVN3</accession>
<dbReference type="Pfam" id="PF13201">
    <property type="entry name" value="PCMD"/>
    <property type="match status" value="1"/>
</dbReference>
<proteinExistence type="predicted"/>
<dbReference type="Proteomes" id="UP000181870">
    <property type="component" value="Unassembled WGS sequence"/>
</dbReference>
<name>A0A1G8NVN3_BACOV</name>
<gene>
    <name evidence="2" type="ORF">SAMN05192582_10816</name>
</gene>
<protein>
    <recommendedName>
        <fullName evidence="1">Putative carbohydrate metabolism domain-containing protein</fullName>
    </recommendedName>
</protein>
<dbReference type="AlphaFoldDB" id="A0A1G8NVN3"/>
<dbReference type="Gene3D" id="2.60.120.890">
    <property type="entry name" value="BT2081, beta-jelly-roll domain"/>
    <property type="match status" value="1"/>
</dbReference>
<dbReference type="EMBL" id="FNDO01000081">
    <property type="protein sequence ID" value="SDI84006.1"/>
    <property type="molecule type" value="Genomic_DNA"/>
</dbReference>
<evidence type="ECO:0000313" key="3">
    <source>
        <dbReference type="Proteomes" id="UP000181870"/>
    </source>
</evidence>
<organism evidence="2 3">
    <name type="scientific">Bacteroides ovatus</name>
    <dbReference type="NCBI Taxonomy" id="28116"/>
    <lineage>
        <taxon>Bacteria</taxon>
        <taxon>Pseudomonadati</taxon>
        <taxon>Bacteroidota</taxon>
        <taxon>Bacteroidia</taxon>
        <taxon>Bacteroidales</taxon>
        <taxon>Bacteroidaceae</taxon>
        <taxon>Bacteroides</taxon>
    </lineage>
</organism>